<feature type="transmembrane region" description="Helical" evidence="5">
    <location>
        <begin position="12"/>
        <end position="31"/>
    </location>
</feature>
<dbReference type="RefSeq" id="WP_121173951.1">
    <property type="nucleotide sequence ID" value="NZ_RBIN01000010.1"/>
</dbReference>
<proteinExistence type="predicted"/>
<evidence type="ECO:0000256" key="3">
    <source>
        <dbReference type="ARBA" id="ARBA00023315"/>
    </source>
</evidence>
<evidence type="ECO:0000259" key="6">
    <source>
        <dbReference type="SMART" id="SM00563"/>
    </source>
</evidence>
<dbReference type="GO" id="GO:0003841">
    <property type="term" value="F:1-acylglycerol-3-phosphate O-acyltransferase activity"/>
    <property type="evidence" value="ECO:0007669"/>
    <property type="project" value="TreeGrafter"/>
</dbReference>
<dbReference type="EMBL" id="RBIN01000010">
    <property type="protein sequence ID" value="RKQ95872.1"/>
    <property type="molecule type" value="Genomic_DNA"/>
</dbReference>
<evidence type="ECO:0000256" key="4">
    <source>
        <dbReference type="SAM" id="MobiDB-lite"/>
    </source>
</evidence>
<dbReference type="PANTHER" id="PTHR10434:SF40">
    <property type="entry name" value="1-ACYL-SN-GLYCEROL-3-PHOSPHATE ACYLTRANSFERASE"/>
    <property type="match status" value="1"/>
</dbReference>
<evidence type="ECO:0000313" key="8">
    <source>
        <dbReference type="Proteomes" id="UP000281975"/>
    </source>
</evidence>
<reference evidence="7 8" key="1">
    <citation type="submission" date="2018-10" db="EMBL/GenBank/DDBJ databases">
        <title>Genomic Encyclopedia of Type Strains, Phase IV (KMG-IV): sequencing the most valuable type-strain genomes for metagenomic binning, comparative biology and taxonomic classification.</title>
        <authorList>
            <person name="Goeker M."/>
        </authorList>
    </citation>
    <scope>NUCLEOTIDE SEQUENCE [LARGE SCALE GENOMIC DNA]</scope>
    <source>
        <strain evidence="7 8">DSM 23229</strain>
    </source>
</reference>
<evidence type="ECO:0000256" key="2">
    <source>
        <dbReference type="ARBA" id="ARBA00022679"/>
    </source>
</evidence>
<comment type="pathway">
    <text evidence="1">Lipid metabolism.</text>
</comment>
<dbReference type="AlphaFoldDB" id="A0A420WT26"/>
<keyword evidence="2 7" id="KW-0808">Transferase</keyword>
<dbReference type="SMART" id="SM00563">
    <property type="entry name" value="PlsC"/>
    <property type="match status" value="1"/>
</dbReference>
<feature type="domain" description="Phospholipid/glycerol acyltransferase" evidence="6">
    <location>
        <begin position="72"/>
        <end position="186"/>
    </location>
</feature>
<accession>A0A420WT26</accession>
<keyword evidence="5" id="KW-0472">Membrane</keyword>
<keyword evidence="3 7" id="KW-0012">Acyltransferase</keyword>
<evidence type="ECO:0000256" key="5">
    <source>
        <dbReference type="SAM" id="Phobius"/>
    </source>
</evidence>
<dbReference type="InterPro" id="IPR002123">
    <property type="entry name" value="Plipid/glycerol_acylTrfase"/>
</dbReference>
<dbReference type="CDD" id="cd07989">
    <property type="entry name" value="LPLAT_AGPAT-like"/>
    <property type="match status" value="1"/>
</dbReference>
<evidence type="ECO:0000313" key="7">
    <source>
        <dbReference type="EMBL" id="RKQ95872.1"/>
    </source>
</evidence>
<name>A0A420WT26_9GAMM</name>
<keyword evidence="5" id="KW-1133">Transmembrane helix</keyword>
<keyword evidence="8" id="KW-1185">Reference proteome</keyword>
<organism evidence="7 8">
    <name type="scientific">Kushneria sinocarnis</name>
    <dbReference type="NCBI Taxonomy" id="595502"/>
    <lineage>
        <taxon>Bacteria</taxon>
        <taxon>Pseudomonadati</taxon>
        <taxon>Pseudomonadota</taxon>
        <taxon>Gammaproteobacteria</taxon>
        <taxon>Oceanospirillales</taxon>
        <taxon>Halomonadaceae</taxon>
        <taxon>Kushneria</taxon>
    </lineage>
</organism>
<feature type="region of interest" description="Disordered" evidence="4">
    <location>
        <begin position="232"/>
        <end position="252"/>
    </location>
</feature>
<dbReference type="PANTHER" id="PTHR10434">
    <property type="entry name" value="1-ACYL-SN-GLYCEROL-3-PHOSPHATE ACYLTRANSFERASE"/>
    <property type="match status" value="1"/>
</dbReference>
<dbReference type="Proteomes" id="UP000281975">
    <property type="component" value="Unassembled WGS sequence"/>
</dbReference>
<dbReference type="Pfam" id="PF01553">
    <property type="entry name" value="Acyltransferase"/>
    <property type="match status" value="1"/>
</dbReference>
<dbReference type="OrthoDB" id="9812274at2"/>
<evidence type="ECO:0000256" key="1">
    <source>
        <dbReference type="ARBA" id="ARBA00005189"/>
    </source>
</evidence>
<dbReference type="GO" id="GO:0006654">
    <property type="term" value="P:phosphatidic acid biosynthetic process"/>
    <property type="evidence" value="ECO:0007669"/>
    <property type="project" value="TreeGrafter"/>
</dbReference>
<comment type="caution">
    <text evidence="7">The sequence shown here is derived from an EMBL/GenBank/DDBJ whole genome shotgun (WGS) entry which is preliminary data.</text>
</comment>
<gene>
    <name evidence="7" type="ORF">C7446_3058</name>
</gene>
<dbReference type="SUPFAM" id="SSF69593">
    <property type="entry name" value="Glycerol-3-phosphate (1)-acyltransferase"/>
    <property type="match status" value="1"/>
</dbReference>
<keyword evidence="5" id="KW-0812">Transmembrane</keyword>
<protein>
    <submittedName>
        <fullName evidence="7">1-acyl-sn-glycerol-3-phosphate acyltransferase</fullName>
    </submittedName>
</protein>
<sequence>MKLLRSLLFYTGYLLAIVVSAFTLVPVAACLPLRHRFRVLNQYNRFIIFWFGLCCGVRYRIEGLEHLPERPCVVLSNHQSEWETLYLQLIKPPMCTVFKKELLKIPVFGWSLRLIWPIPLDRTNPSQAVRQVLTEGAERLKAGMSVLIFPEGTRVPPGHRRSFKKSGIHVACRVGAPIVPVAHNAGERWPGKRLAKSPGQLTMVIGPVIETEGRRPNEVLAEVERFVEGELTRISEVPRPAQPDESQAGTLG</sequence>